<evidence type="ECO:0000256" key="1">
    <source>
        <dbReference type="ARBA" id="ARBA00001070"/>
    </source>
</evidence>
<keyword evidence="6 7" id="KW-0720">Serine protease</keyword>
<dbReference type="InterPro" id="IPR051167">
    <property type="entry name" value="Prolyl_oligopep/macrocyclase"/>
</dbReference>
<evidence type="ECO:0000313" key="10">
    <source>
        <dbReference type="EMBL" id="CEF60670.1"/>
    </source>
</evidence>
<dbReference type="Pfam" id="PF00326">
    <property type="entry name" value="Peptidase_S9"/>
    <property type="match status" value="1"/>
</dbReference>
<dbReference type="EMBL" id="LN609400">
    <property type="protein sequence ID" value="CEF60670.1"/>
    <property type="molecule type" value="Genomic_DNA"/>
</dbReference>
<evidence type="ECO:0000256" key="7">
    <source>
        <dbReference type="RuleBase" id="RU368024"/>
    </source>
</evidence>
<dbReference type="Pfam" id="PF02897">
    <property type="entry name" value="Peptidase_S9_N"/>
    <property type="match status" value="1"/>
</dbReference>
<sequence>MKDFFWEIGGYQYYYQYNENNYKSSLKRKRISDKLEQDFINLANYNKLYKTEIISFAFSHTKKLIGYEISQYSGDSKLKFKYVNGTELNDELIVNSITEYAFVFNDTGFIYSKYPFYTFLNGKIHTEKRNHSLYFHRFGTKQENDILIVPTGLDENTVLRAKVSNDGNYLLVKFHNTLNDTTALFFYNLQSVTNFYTKIILSPLIGNYDAYYDFYDSFESNIIFFTNNKTYNGSILIAQLPKLYKSLQLPQIFIKEEKDLYIKNIIPVGKEYLVLICIKNALNYLKIYNKYTKMFLKKIDVGKGVIEDEHGDTSSYNFYFLFNNIYTPRAIYKINLNVIKNKKKIKAEKIFQSKFNTLITDNFIIKREYYKGKDGKRIPMLLFHSKQLHLNKKNPVIVEAYGDISASWHSQYSLAKMLFVQNFKGIWCIPGIRGIEGLNNKWTSDGRKLKRKNSFEDFIYGINYLIKKKYTIPSKIAIYGEGEGGLLTTVVSQREPKLIGAVVAKSPLLDTIRFDKLTHNKNLLKKLYGNLNKKKEYLNLYSFSPYHQLKYKKYCVNQWPSTLILAPFFDNVYGVQHTTKFLAKLYEIIRKNKKSHQTNPVIASIMNHGGSHDKNRTGDIQVNELYRMLLFLQQVLDLKFKK</sequence>
<evidence type="ECO:0000256" key="3">
    <source>
        <dbReference type="ARBA" id="ARBA00016310"/>
    </source>
</evidence>
<dbReference type="RefSeq" id="XP_024499879.1">
    <property type="nucleotide sequence ID" value="XM_024645614.1"/>
</dbReference>
<dbReference type="WormBase" id="SRAE_X000240300">
    <property type="protein sequence ID" value="SRP01639"/>
    <property type="gene ID" value="WBGene00267989"/>
</dbReference>
<reference evidence="12" key="3">
    <citation type="submission" date="2020-12" db="UniProtKB">
        <authorList>
            <consortium name="WormBaseParasite"/>
        </authorList>
    </citation>
    <scope>IDENTIFICATION</scope>
</reference>
<dbReference type="PROSITE" id="PS00018">
    <property type="entry name" value="EF_HAND_1"/>
    <property type="match status" value="1"/>
</dbReference>
<evidence type="ECO:0000256" key="4">
    <source>
        <dbReference type="ARBA" id="ARBA00022670"/>
    </source>
</evidence>
<dbReference type="InterPro" id="IPR002470">
    <property type="entry name" value="Peptidase_S9A"/>
</dbReference>
<dbReference type="EC" id="3.4.21.-" evidence="7"/>
<dbReference type="Gene3D" id="2.130.10.120">
    <property type="entry name" value="Prolyl oligopeptidase, N-terminal domain"/>
    <property type="match status" value="1"/>
</dbReference>
<accession>A0A090KT48</accession>
<dbReference type="GO" id="GO:0004252">
    <property type="term" value="F:serine-type endopeptidase activity"/>
    <property type="evidence" value="ECO:0007669"/>
    <property type="project" value="UniProtKB-UniRule"/>
</dbReference>
<feature type="domain" description="Peptidase S9 prolyl oligopeptidase catalytic" evidence="8">
    <location>
        <begin position="419"/>
        <end position="636"/>
    </location>
</feature>
<dbReference type="GO" id="GO:0070012">
    <property type="term" value="F:oligopeptidase activity"/>
    <property type="evidence" value="ECO:0007669"/>
    <property type="project" value="TreeGrafter"/>
</dbReference>
<evidence type="ECO:0000313" key="12">
    <source>
        <dbReference type="WBParaSite" id="SRAE_X000240300.1"/>
    </source>
</evidence>
<dbReference type="InterPro" id="IPR001375">
    <property type="entry name" value="Peptidase_S9_cat"/>
</dbReference>
<dbReference type="Gene3D" id="3.40.50.1820">
    <property type="entry name" value="alpha/beta hydrolase"/>
    <property type="match status" value="1"/>
</dbReference>
<dbReference type="SUPFAM" id="SSF50993">
    <property type="entry name" value="Peptidase/esterase 'gauge' domain"/>
    <property type="match status" value="1"/>
</dbReference>
<comment type="similarity">
    <text evidence="2 7">Belongs to the peptidase S9A family.</text>
</comment>
<dbReference type="PRINTS" id="PR00862">
    <property type="entry name" value="PROLIGOPTASE"/>
</dbReference>
<keyword evidence="4 7" id="KW-0645">Protease</keyword>
<dbReference type="InterPro" id="IPR023302">
    <property type="entry name" value="Pept_S9A_N"/>
</dbReference>
<evidence type="ECO:0000256" key="6">
    <source>
        <dbReference type="ARBA" id="ARBA00022825"/>
    </source>
</evidence>
<evidence type="ECO:0000259" key="8">
    <source>
        <dbReference type="Pfam" id="PF00326"/>
    </source>
</evidence>
<dbReference type="GO" id="GO:0005829">
    <property type="term" value="C:cytosol"/>
    <property type="evidence" value="ECO:0007669"/>
    <property type="project" value="TreeGrafter"/>
</dbReference>
<dbReference type="SUPFAM" id="SSF53474">
    <property type="entry name" value="alpha/beta-Hydrolases"/>
    <property type="match status" value="1"/>
</dbReference>
<gene>
    <name evidence="10 12 13" type="ORF">SRAE_X000240300</name>
</gene>
<evidence type="ECO:0000256" key="5">
    <source>
        <dbReference type="ARBA" id="ARBA00022801"/>
    </source>
</evidence>
<reference evidence="11" key="1">
    <citation type="submission" date="2014-09" db="EMBL/GenBank/DDBJ databases">
        <authorList>
            <person name="Martin A.A."/>
        </authorList>
    </citation>
    <scope>NUCLEOTIDE SEQUENCE</scope>
    <source>
        <strain evidence="11">ED321</strain>
    </source>
</reference>
<dbReference type="AlphaFoldDB" id="A0A090KT48"/>
<dbReference type="PANTHER" id="PTHR42881">
    <property type="entry name" value="PROLYL ENDOPEPTIDASE"/>
    <property type="match status" value="1"/>
</dbReference>
<evidence type="ECO:0000313" key="11">
    <source>
        <dbReference type="Proteomes" id="UP000035682"/>
    </source>
</evidence>
<dbReference type="InterPro" id="IPR018247">
    <property type="entry name" value="EF_Hand_1_Ca_BS"/>
</dbReference>
<organism evidence="10">
    <name type="scientific">Strongyloides ratti</name>
    <name type="common">Parasitic roundworm</name>
    <dbReference type="NCBI Taxonomy" id="34506"/>
    <lineage>
        <taxon>Eukaryota</taxon>
        <taxon>Metazoa</taxon>
        <taxon>Ecdysozoa</taxon>
        <taxon>Nematoda</taxon>
        <taxon>Chromadorea</taxon>
        <taxon>Rhabditida</taxon>
        <taxon>Tylenchina</taxon>
        <taxon>Panagrolaimomorpha</taxon>
        <taxon>Strongyloidoidea</taxon>
        <taxon>Strongyloididae</taxon>
        <taxon>Strongyloides</taxon>
    </lineage>
</organism>
<reference evidence="10" key="2">
    <citation type="submission" date="2014-09" db="EMBL/GenBank/DDBJ databases">
        <authorList>
            <person name="Aslett A.Martin."/>
        </authorList>
    </citation>
    <scope>NUCLEOTIDE SEQUENCE</scope>
    <source>
        <strain evidence="10">ED321 Heterogonic</strain>
    </source>
</reference>
<dbReference type="InterPro" id="IPR029058">
    <property type="entry name" value="AB_hydrolase_fold"/>
</dbReference>
<evidence type="ECO:0000256" key="2">
    <source>
        <dbReference type="ARBA" id="ARBA00005228"/>
    </source>
</evidence>
<dbReference type="OrthoDB" id="248387at2759"/>
<proteinExistence type="inferred from homology"/>
<evidence type="ECO:0000313" key="13">
    <source>
        <dbReference type="WormBase" id="SRAE_X000240300"/>
    </source>
</evidence>
<protein>
    <recommendedName>
        <fullName evidence="3 7">Prolyl endopeptidase</fullName>
        <ecNumber evidence="7">3.4.21.-</ecNumber>
    </recommendedName>
</protein>
<dbReference type="OMA" id="DISASWH"/>
<name>A0A090KT48_STRRB</name>
<keyword evidence="11" id="KW-1185">Reference proteome</keyword>
<dbReference type="Proteomes" id="UP000035682">
    <property type="component" value="Unplaced"/>
</dbReference>
<dbReference type="GeneID" id="36385483"/>
<feature type="domain" description="Peptidase S9A N-terminal" evidence="9">
    <location>
        <begin position="9"/>
        <end position="337"/>
    </location>
</feature>
<evidence type="ECO:0000259" key="9">
    <source>
        <dbReference type="Pfam" id="PF02897"/>
    </source>
</evidence>
<dbReference type="GO" id="GO:0006508">
    <property type="term" value="P:proteolysis"/>
    <property type="evidence" value="ECO:0007669"/>
    <property type="project" value="UniProtKB-KW"/>
</dbReference>
<dbReference type="WBParaSite" id="SRAE_X000240300.1">
    <property type="protein sequence ID" value="SRAE_X000240300.1"/>
    <property type="gene ID" value="WBGene00267989"/>
</dbReference>
<dbReference type="CTD" id="36385483"/>
<comment type="catalytic activity">
    <reaction evidence="1">
        <text>Hydrolysis of Pro-|-Xaa &gt;&gt; Ala-|-Xaa in oligopeptides.</text>
        <dbReference type="EC" id="3.4.21.26"/>
    </reaction>
</comment>
<keyword evidence="5 7" id="KW-0378">Hydrolase</keyword>
<dbReference type="PANTHER" id="PTHR42881:SF2">
    <property type="entry name" value="PROLYL ENDOPEPTIDASE"/>
    <property type="match status" value="1"/>
</dbReference>